<keyword evidence="11" id="KW-0472">Membrane</keyword>
<dbReference type="GO" id="GO:0001579">
    <property type="term" value="P:medium-chain fatty acid transport"/>
    <property type="evidence" value="ECO:0007669"/>
    <property type="project" value="Ensembl"/>
</dbReference>
<dbReference type="GO" id="GO:0046627">
    <property type="term" value="P:negative regulation of insulin receptor signaling pathway"/>
    <property type="evidence" value="ECO:0007669"/>
    <property type="project" value="Ensembl"/>
</dbReference>
<evidence type="ECO:0000256" key="20">
    <source>
        <dbReference type="ARBA" id="ARBA00036527"/>
    </source>
</evidence>
<name>U3IM39_ANAPP</name>
<evidence type="ECO:0000313" key="25">
    <source>
        <dbReference type="Proteomes" id="UP000016666"/>
    </source>
</evidence>
<dbReference type="InterPro" id="IPR020845">
    <property type="entry name" value="AMP-binding_CS"/>
</dbReference>
<dbReference type="GO" id="GO:1990379">
    <property type="term" value="P:lipid transport across blood-brain barrier"/>
    <property type="evidence" value="ECO:0007669"/>
    <property type="project" value="Ensembl"/>
</dbReference>
<evidence type="ECO:0000313" key="24">
    <source>
        <dbReference type="Ensembl" id="ENSAPLP00000008311.2"/>
    </source>
</evidence>
<dbReference type="GO" id="GO:0090433">
    <property type="term" value="F:palmitoyl-CoA ligase activity"/>
    <property type="evidence" value="ECO:0007669"/>
    <property type="project" value="Ensembl"/>
</dbReference>
<keyword evidence="4" id="KW-0436">Ligase</keyword>
<dbReference type="AlphaFoldDB" id="U3IM39"/>
<dbReference type="Pfam" id="PF00501">
    <property type="entry name" value="AMP-binding"/>
    <property type="match status" value="1"/>
</dbReference>
<dbReference type="GO" id="GO:0031526">
    <property type="term" value="C:brush border membrane"/>
    <property type="evidence" value="ECO:0007669"/>
    <property type="project" value="Ensembl"/>
</dbReference>
<dbReference type="InterPro" id="IPR045851">
    <property type="entry name" value="AMP-bd_C_sf"/>
</dbReference>
<dbReference type="GO" id="GO:0005902">
    <property type="term" value="C:microvillus"/>
    <property type="evidence" value="ECO:0007669"/>
    <property type="project" value="Ensembl"/>
</dbReference>
<evidence type="ECO:0000256" key="22">
    <source>
        <dbReference type="ARBA" id="ARBA00048666"/>
    </source>
</evidence>
<evidence type="ECO:0000259" key="23">
    <source>
        <dbReference type="Pfam" id="PF00501"/>
    </source>
</evidence>
<dbReference type="NCBIfam" id="NF006134">
    <property type="entry name" value="PRK08279.1"/>
    <property type="match status" value="1"/>
</dbReference>
<comment type="similarity">
    <text evidence="2">Belongs to the ATP-dependent AMP-binding enzyme family.</text>
</comment>
<dbReference type="FunFam" id="3.40.50.12780:FF:000008">
    <property type="entry name" value="Long-chain fatty acid transport protein 4"/>
    <property type="match status" value="1"/>
</dbReference>
<dbReference type="GO" id="GO:0090434">
    <property type="term" value="F:oleoyl-CoA ligase activity"/>
    <property type="evidence" value="ECO:0007669"/>
    <property type="project" value="Ensembl"/>
</dbReference>
<dbReference type="FunFam" id="3.30.300.30:FF:000002">
    <property type="entry name" value="Long-chain fatty acid transport protein 1"/>
    <property type="match status" value="1"/>
</dbReference>
<evidence type="ECO:0000256" key="7">
    <source>
        <dbReference type="ARBA" id="ARBA00022832"/>
    </source>
</evidence>
<evidence type="ECO:0000256" key="21">
    <source>
        <dbReference type="ARBA" id="ARBA00041297"/>
    </source>
</evidence>
<evidence type="ECO:0000256" key="5">
    <source>
        <dbReference type="ARBA" id="ARBA00022692"/>
    </source>
</evidence>
<dbReference type="Ensembl" id="ENSAPLT00000008987.2">
    <property type="protein sequence ID" value="ENSAPLP00000008311.2"/>
    <property type="gene ID" value="ENSAPLG00000008614.2"/>
</dbReference>
<reference evidence="24 25" key="1">
    <citation type="submission" date="2017-10" db="EMBL/GenBank/DDBJ databases">
        <title>A new Pekin duck reference genome.</title>
        <authorList>
            <person name="Hou Z.-C."/>
            <person name="Zhou Z.-K."/>
            <person name="Zhu F."/>
            <person name="Hou S.-S."/>
        </authorList>
    </citation>
    <scope>NUCLEOTIDE SEQUENCE [LARGE SCALE GENOMIC DNA]</scope>
</reference>
<evidence type="ECO:0000256" key="9">
    <source>
        <dbReference type="ARBA" id="ARBA00023055"/>
    </source>
</evidence>
<dbReference type="InterPro" id="IPR000873">
    <property type="entry name" value="AMP-dep_synth/lig_dom"/>
</dbReference>
<evidence type="ECO:0000256" key="11">
    <source>
        <dbReference type="ARBA" id="ARBA00023136"/>
    </source>
</evidence>
<evidence type="ECO:0000256" key="1">
    <source>
        <dbReference type="ARBA" id="ARBA00004308"/>
    </source>
</evidence>
<comment type="catalytic activity">
    <reaction evidence="20">
        <text>a very long-chain fatty acid + ATP + CoA = a very long-chain fatty acyl-CoA + AMP + diphosphate</text>
        <dbReference type="Rhea" id="RHEA:54536"/>
        <dbReference type="ChEBI" id="CHEBI:30616"/>
        <dbReference type="ChEBI" id="CHEBI:33019"/>
        <dbReference type="ChEBI" id="CHEBI:57287"/>
        <dbReference type="ChEBI" id="CHEBI:58950"/>
        <dbReference type="ChEBI" id="CHEBI:138261"/>
        <dbReference type="ChEBI" id="CHEBI:456215"/>
    </reaction>
    <physiologicalReaction direction="left-to-right" evidence="20">
        <dbReference type="Rhea" id="RHEA:54537"/>
    </physiologicalReaction>
</comment>
<dbReference type="Proteomes" id="UP000016666">
    <property type="component" value="Chromosome 18"/>
</dbReference>
<reference evidence="24" key="3">
    <citation type="submission" date="2025-09" db="UniProtKB">
        <authorList>
            <consortium name="Ensembl"/>
        </authorList>
    </citation>
    <scope>IDENTIFICATION</scope>
</reference>
<dbReference type="GO" id="GO:0047676">
    <property type="term" value="F:arachidonate-CoA ligase activity"/>
    <property type="evidence" value="ECO:0007669"/>
    <property type="project" value="UniProtKB-EC"/>
</dbReference>
<keyword evidence="9" id="KW-0445">Lipid transport</keyword>
<dbReference type="GO" id="GO:0042760">
    <property type="term" value="P:very long-chain fatty acid catabolic process"/>
    <property type="evidence" value="ECO:0007669"/>
    <property type="project" value="Ensembl"/>
</dbReference>
<accession>U3IM39</accession>
<evidence type="ECO:0000256" key="12">
    <source>
        <dbReference type="ARBA" id="ARBA00024548"/>
    </source>
</evidence>
<dbReference type="GO" id="GO:0051649">
    <property type="term" value="P:establishment of localization in cell"/>
    <property type="evidence" value="ECO:0007669"/>
    <property type="project" value="Ensembl"/>
</dbReference>
<dbReference type="PROSITE" id="PS00213">
    <property type="entry name" value="LIPOCALIN"/>
    <property type="match status" value="1"/>
</dbReference>
<dbReference type="GO" id="GO:0005324">
    <property type="term" value="F:long-chain fatty acid transmembrane transporter activity"/>
    <property type="evidence" value="ECO:0007669"/>
    <property type="project" value="Ensembl"/>
</dbReference>
<evidence type="ECO:0000256" key="10">
    <source>
        <dbReference type="ARBA" id="ARBA00023098"/>
    </source>
</evidence>
<evidence type="ECO:0000256" key="2">
    <source>
        <dbReference type="ARBA" id="ARBA00006432"/>
    </source>
</evidence>
<dbReference type="GO" id="GO:0000166">
    <property type="term" value="F:nucleotide binding"/>
    <property type="evidence" value="ECO:0007669"/>
    <property type="project" value="UniProtKB-KW"/>
</dbReference>
<protein>
    <recommendedName>
        <fullName evidence="15">Arachidonate--CoA ligase</fullName>
        <ecNumber evidence="13">6.2.1.15</ecNumber>
        <ecNumber evidence="14">6.2.1.3</ecNumber>
    </recommendedName>
    <alternativeName>
        <fullName evidence="21">Long-chain-fatty-acid--CoA ligase</fullName>
    </alternativeName>
</protein>
<dbReference type="GO" id="GO:0043588">
    <property type="term" value="P:skin development"/>
    <property type="evidence" value="ECO:0007669"/>
    <property type="project" value="Ensembl"/>
</dbReference>
<feature type="domain" description="AMP-dependent synthetase/ligase" evidence="23">
    <location>
        <begin position="44"/>
        <end position="423"/>
    </location>
</feature>
<comment type="catalytic activity">
    <reaction evidence="18">
        <text>hexadecanoate(out) = hexadecanoate(in)</text>
        <dbReference type="Rhea" id="RHEA:45256"/>
        <dbReference type="ChEBI" id="CHEBI:7896"/>
    </reaction>
</comment>
<comment type="catalytic activity">
    <reaction evidence="19">
        <text>a fatty acid(in) = a fatty acid(out)</text>
        <dbReference type="Rhea" id="RHEA:38879"/>
        <dbReference type="ChEBI" id="CHEBI:28868"/>
    </reaction>
</comment>
<evidence type="ECO:0000256" key="17">
    <source>
        <dbReference type="ARBA" id="ARBA00035938"/>
    </source>
</evidence>
<dbReference type="GO" id="GO:0031957">
    <property type="term" value="F:very long-chain fatty acid-CoA ligase activity"/>
    <property type="evidence" value="ECO:0007669"/>
    <property type="project" value="Ensembl"/>
</dbReference>
<gene>
    <name evidence="24" type="primary">SLC27A4</name>
</gene>
<reference evidence="24" key="2">
    <citation type="submission" date="2025-08" db="UniProtKB">
        <authorList>
            <consortium name="Ensembl"/>
        </authorList>
    </citation>
    <scope>IDENTIFICATION</scope>
</reference>
<comment type="catalytic activity">
    <reaction evidence="22">
        <text>tetracosanoate + ATP + CoA = tetracosanoyl-CoA + AMP + diphosphate</text>
        <dbReference type="Rhea" id="RHEA:33639"/>
        <dbReference type="ChEBI" id="CHEBI:30616"/>
        <dbReference type="ChEBI" id="CHEBI:31014"/>
        <dbReference type="ChEBI" id="CHEBI:33019"/>
        <dbReference type="ChEBI" id="CHEBI:57287"/>
        <dbReference type="ChEBI" id="CHEBI:65052"/>
        <dbReference type="ChEBI" id="CHEBI:456215"/>
    </reaction>
    <physiologicalReaction direction="left-to-right" evidence="22">
        <dbReference type="Rhea" id="RHEA:33640"/>
    </physiologicalReaction>
</comment>
<dbReference type="EC" id="6.2.1.3" evidence="14"/>
<evidence type="ECO:0000256" key="4">
    <source>
        <dbReference type="ARBA" id="ARBA00022598"/>
    </source>
</evidence>
<keyword evidence="3" id="KW-0813">Transport</keyword>
<sequence length="618" mass="68936">GAWAGSAGTRQCQVLAKITGLVLLRVKWQVWRHVKEKNTIAKIFQQTASKYPEKTALIFQGTGESWTFRQLDEYSNQVANFFYGQGFRSGDVVALFMESRNQYVGLWLGLAKIGVETALVNSNLRMEALLHCITISSSKAVIFGVEMMEGEGSVGLVFISCGKYSTVSSKFQQLSYQGVGVRPSPSTFVPLAMGRSRAPPGQAPAAGPGVLKQDKLFYIYTSGTTGLPKAAIVVNCRYFRMSSLVFYGFRMRPDDVMYNCLPLYHAAGNIVGIGQCLLQGMTIVIRKKFSASHFWEDCVKYNCTIVQYIGEICRYLLNQPYQEVERQHRVRMALGNGLRASIWQEFMARFGIAQVAEFYGATECNCSLGNFDNNVGSCGFNSRILPGVYPIGLVKVDEDTMELIRGPDGVCIRCQPGEPGQLVGRIVKSNPLQHFDGYLNQSATNKKIARDVFTKGDAAYLTGDVLVMDKYGYMYFRDRTGDTFRWKGENVSTTEVEGTLSRILNLTDVVVYGVEIPGIEGKAGMAAIADPDNSCDLETFASELKKALPLYARPVFLRILHEVSKTSTYKFQKMELRKQGFDPSLVKDKLYFLDCRQGRYLPLDQEAFSRIQSGQQKL</sequence>
<evidence type="ECO:0000256" key="15">
    <source>
        <dbReference type="ARBA" id="ARBA00032120"/>
    </source>
</evidence>
<comment type="catalytic activity">
    <reaction evidence="17">
        <text>(9Z)-octadecenoate(out) = (9Z)-octadecenoate(in)</text>
        <dbReference type="Rhea" id="RHEA:33655"/>
        <dbReference type="ChEBI" id="CHEBI:30823"/>
    </reaction>
</comment>
<comment type="subcellular location">
    <subcellularLocation>
        <location evidence="1">Endomembrane system</location>
    </subcellularLocation>
</comment>
<organism evidence="24 25">
    <name type="scientific">Anas platyrhynchos platyrhynchos</name>
    <name type="common">Northern mallard</name>
    <dbReference type="NCBI Taxonomy" id="8840"/>
    <lineage>
        <taxon>Eukaryota</taxon>
        <taxon>Metazoa</taxon>
        <taxon>Chordata</taxon>
        <taxon>Craniata</taxon>
        <taxon>Vertebrata</taxon>
        <taxon>Euteleostomi</taxon>
        <taxon>Archelosauria</taxon>
        <taxon>Archosauria</taxon>
        <taxon>Dinosauria</taxon>
        <taxon>Saurischia</taxon>
        <taxon>Theropoda</taxon>
        <taxon>Coelurosauria</taxon>
        <taxon>Aves</taxon>
        <taxon>Neognathae</taxon>
        <taxon>Galloanserae</taxon>
        <taxon>Anseriformes</taxon>
        <taxon>Anatidae</taxon>
        <taxon>Anatinae</taxon>
        <taxon>Anas</taxon>
    </lineage>
</organism>
<dbReference type="InterPro" id="IPR042099">
    <property type="entry name" value="ANL_N_sf"/>
</dbReference>
<keyword evidence="8" id="KW-1133">Transmembrane helix</keyword>
<dbReference type="Gene3D" id="3.40.50.12780">
    <property type="entry name" value="N-terminal domain of ligase-like"/>
    <property type="match status" value="1"/>
</dbReference>
<dbReference type="OMA" id="FHINALM"/>
<dbReference type="SMR" id="U3IM39"/>
<dbReference type="EC" id="6.2.1.15" evidence="13"/>
<evidence type="ECO:0000256" key="14">
    <source>
        <dbReference type="ARBA" id="ARBA00026121"/>
    </source>
</evidence>
<dbReference type="SUPFAM" id="SSF56801">
    <property type="entry name" value="Acetyl-CoA synthetase-like"/>
    <property type="match status" value="1"/>
</dbReference>
<dbReference type="PANTHER" id="PTHR43107:SF11">
    <property type="entry name" value="LONG-CHAIN FATTY ACID TRANSPORT PROTEIN 4"/>
    <property type="match status" value="1"/>
</dbReference>
<dbReference type="Gene3D" id="3.30.300.30">
    <property type="match status" value="1"/>
</dbReference>
<evidence type="ECO:0000256" key="8">
    <source>
        <dbReference type="ARBA" id="ARBA00022989"/>
    </source>
</evidence>
<comment type="catalytic activity">
    <reaction evidence="16">
        <text>(9Z,12Z)-octadecadienoate(out) = (9Z,12Z)-octadecadienoate(in)</text>
        <dbReference type="Rhea" id="RHEA:45264"/>
        <dbReference type="ChEBI" id="CHEBI:30245"/>
    </reaction>
</comment>
<evidence type="ECO:0000256" key="13">
    <source>
        <dbReference type="ARBA" id="ARBA00026113"/>
    </source>
</evidence>
<dbReference type="GeneTree" id="ENSGT00940000158646"/>
<evidence type="ECO:0000256" key="19">
    <source>
        <dbReference type="ARBA" id="ARBA00036271"/>
    </source>
</evidence>
<dbReference type="GO" id="GO:0044381">
    <property type="term" value="P:glucose import in response to insulin stimulus"/>
    <property type="evidence" value="ECO:0007669"/>
    <property type="project" value="Ensembl"/>
</dbReference>
<keyword evidence="25" id="KW-1185">Reference proteome</keyword>
<evidence type="ECO:0000256" key="3">
    <source>
        <dbReference type="ARBA" id="ARBA00022448"/>
    </source>
</evidence>
<evidence type="ECO:0000256" key="16">
    <source>
        <dbReference type="ARBA" id="ARBA00035842"/>
    </source>
</evidence>
<keyword evidence="10" id="KW-0443">Lipid metabolism</keyword>
<dbReference type="GO" id="GO:0044539">
    <property type="term" value="P:long-chain fatty acid import into cell"/>
    <property type="evidence" value="ECO:0007669"/>
    <property type="project" value="Ensembl"/>
</dbReference>
<dbReference type="STRING" id="8840.ENSAPLP00000008311"/>
<comment type="catalytic activity">
    <reaction evidence="12">
        <text>(5Z,8Z,11Z,14Z)-eicosatetraenoate + ATP + CoA = (5Z,8Z,11Z,14Z)-eicosatetraenoyl-CoA + AMP + diphosphate</text>
        <dbReference type="Rhea" id="RHEA:19713"/>
        <dbReference type="ChEBI" id="CHEBI:30616"/>
        <dbReference type="ChEBI" id="CHEBI:32395"/>
        <dbReference type="ChEBI" id="CHEBI:33019"/>
        <dbReference type="ChEBI" id="CHEBI:57287"/>
        <dbReference type="ChEBI" id="CHEBI:57368"/>
        <dbReference type="ChEBI" id="CHEBI:456215"/>
        <dbReference type="EC" id="6.2.1.15"/>
    </reaction>
    <physiologicalReaction direction="left-to-right" evidence="12">
        <dbReference type="Rhea" id="RHEA:19714"/>
    </physiologicalReaction>
</comment>
<dbReference type="GO" id="GO:0043065">
    <property type="term" value="P:positive regulation of apoptotic process"/>
    <property type="evidence" value="ECO:0007669"/>
    <property type="project" value="Ensembl"/>
</dbReference>
<evidence type="ECO:0000256" key="18">
    <source>
        <dbReference type="ARBA" id="ARBA00036233"/>
    </source>
</evidence>
<dbReference type="InterPro" id="IPR022272">
    <property type="entry name" value="Lipocalin_CS"/>
</dbReference>
<dbReference type="PANTHER" id="PTHR43107">
    <property type="entry name" value="LONG-CHAIN FATTY ACID TRANSPORT PROTEIN"/>
    <property type="match status" value="1"/>
</dbReference>
<evidence type="ECO:0000256" key="6">
    <source>
        <dbReference type="ARBA" id="ARBA00022741"/>
    </source>
</evidence>
<keyword evidence="7" id="KW-0276">Fatty acid metabolism</keyword>
<proteinExistence type="inferred from homology"/>
<dbReference type="GO" id="GO:0005789">
    <property type="term" value="C:endoplasmic reticulum membrane"/>
    <property type="evidence" value="ECO:0007669"/>
    <property type="project" value="Ensembl"/>
</dbReference>
<dbReference type="HOGENOM" id="CLU_000022_46_2_1"/>
<keyword evidence="5" id="KW-0812">Transmembrane</keyword>
<dbReference type="PROSITE" id="PS00455">
    <property type="entry name" value="AMP_BINDING"/>
    <property type="match status" value="1"/>
</dbReference>
<keyword evidence="6" id="KW-0547">Nucleotide-binding</keyword>